<evidence type="ECO:0000256" key="1">
    <source>
        <dbReference type="ARBA" id="ARBA00004167"/>
    </source>
</evidence>
<dbReference type="GO" id="GO:0016020">
    <property type="term" value="C:membrane"/>
    <property type="evidence" value="ECO:0007669"/>
    <property type="project" value="UniProtKB-SubCell"/>
</dbReference>
<name>A0A7J7NW89_9MAGN</name>
<evidence type="ECO:0000313" key="5">
    <source>
        <dbReference type="EMBL" id="KAF6171475.1"/>
    </source>
</evidence>
<evidence type="ECO:0000259" key="4">
    <source>
        <dbReference type="Pfam" id="PF13947"/>
    </source>
</evidence>
<dbReference type="PANTHER" id="PTHR33138">
    <property type="entry name" value="OS01G0690200 PROTEIN"/>
    <property type="match status" value="1"/>
</dbReference>
<dbReference type="Proteomes" id="UP000541444">
    <property type="component" value="Unassembled WGS sequence"/>
</dbReference>
<dbReference type="InterPro" id="IPR025287">
    <property type="entry name" value="WAK_GUB"/>
</dbReference>
<evidence type="ECO:0000256" key="3">
    <source>
        <dbReference type="SAM" id="SignalP"/>
    </source>
</evidence>
<organism evidence="5 6">
    <name type="scientific">Kingdonia uniflora</name>
    <dbReference type="NCBI Taxonomy" id="39325"/>
    <lineage>
        <taxon>Eukaryota</taxon>
        <taxon>Viridiplantae</taxon>
        <taxon>Streptophyta</taxon>
        <taxon>Embryophyta</taxon>
        <taxon>Tracheophyta</taxon>
        <taxon>Spermatophyta</taxon>
        <taxon>Magnoliopsida</taxon>
        <taxon>Ranunculales</taxon>
        <taxon>Circaeasteraceae</taxon>
        <taxon>Kingdonia</taxon>
    </lineage>
</organism>
<keyword evidence="2 3" id="KW-0732">Signal</keyword>
<dbReference type="Pfam" id="PF13947">
    <property type="entry name" value="GUB_WAK_bind"/>
    <property type="match status" value="1"/>
</dbReference>
<reference evidence="5 6" key="1">
    <citation type="journal article" date="2020" name="IScience">
        <title>Genome Sequencing of the Endangered Kingdonia uniflora (Circaeasteraceae, Ranunculales) Reveals Potential Mechanisms of Evolutionary Specialization.</title>
        <authorList>
            <person name="Sun Y."/>
            <person name="Deng T."/>
            <person name="Zhang A."/>
            <person name="Moore M.J."/>
            <person name="Landis J.B."/>
            <person name="Lin N."/>
            <person name="Zhang H."/>
            <person name="Zhang X."/>
            <person name="Huang J."/>
            <person name="Zhang X."/>
            <person name="Sun H."/>
            <person name="Wang H."/>
        </authorList>
    </citation>
    <scope>NUCLEOTIDE SEQUENCE [LARGE SCALE GENOMIC DNA]</scope>
    <source>
        <strain evidence="5">TB1705</strain>
        <tissue evidence="5">Leaf</tissue>
    </source>
</reference>
<dbReference type="AlphaFoldDB" id="A0A7J7NW89"/>
<feature type="chain" id="PRO_5029596772" description="Wall-associated receptor kinase galacturonan-binding domain-containing protein" evidence="3">
    <location>
        <begin position="24"/>
        <end position="246"/>
    </location>
</feature>
<gene>
    <name evidence="5" type="ORF">GIB67_017999</name>
</gene>
<evidence type="ECO:0000313" key="6">
    <source>
        <dbReference type="Proteomes" id="UP000541444"/>
    </source>
</evidence>
<sequence>MQFQLLFLVGATLLLSLPQLCICSECSESFKCGDDAYSYPFWGNNRPQYCGVPGFQLNCRDSSTTQIEIRNSNGFVQTFIVLNISEANQIMTIVRSDVWGSAFDGVYECPSAFLNDTTSYDSPFEYVYGTLNYTLFYGCPFNVSYDSGGFSCYDDANNTRSSLYLTADSVGPNQNSSECQGAILILVRPSSANLNTYDILQNGFDVKYVGSYNLDCVNCTNSCGTCRSSSGDFYCYSSGNRDPINI</sequence>
<dbReference type="OrthoDB" id="4062651at2759"/>
<proteinExistence type="predicted"/>
<feature type="domain" description="Wall-associated receptor kinase galacturonan-binding" evidence="4">
    <location>
        <begin position="26"/>
        <end position="95"/>
    </location>
</feature>
<accession>A0A7J7NW89</accession>
<evidence type="ECO:0000256" key="2">
    <source>
        <dbReference type="ARBA" id="ARBA00022729"/>
    </source>
</evidence>
<dbReference type="EMBL" id="JACGCM010000479">
    <property type="protein sequence ID" value="KAF6171475.1"/>
    <property type="molecule type" value="Genomic_DNA"/>
</dbReference>
<protein>
    <recommendedName>
        <fullName evidence="4">Wall-associated receptor kinase galacturonan-binding domain-containing protein</fullName>
    </recommendedName>
</protein>
<dbReference type="PANTHER" id="PTHR33138:SF72">
    <property type="entry name" value="WALL-ASSOCIATED RECEPTOR KINASE CARBOXY-TERMINAL PROTEIN"/>
    <property type="match status" value="1"/>
</dbReference>
<comment type="subcellular location">
    <subcellularLocation>
        <location evidence="1">Membrane</location>
        <topology evidence="1">Single-pass membrane protein</topology>
    </subcellularLocation>
</comment>
<comment type="caution">
    <text evidence="5">The sequence shown here is derived from an EMBL/GenBank/DDBJ whole genome shotgun (WGS) entry which is preliminary data.</text>
</comment>
<dbReference type="GO" id="GO:0030247">
    <property type="term" value="F:polysaccharide binding"/>
    <property type="evidence" value="ECO:0007669"/>
    <property type="project" value="InterPro"/>
</dbReference>
<feature type="signal peptide" evidence="3">
    <location>
        <begin position="1"/>
        <end position="23"/>
    </location>
</feature>
<keyword evidence="6" id="KW-1185">Reference proteome</keyword>